<evidence type="ECO:0000313" key="3">
    <source>
        <dbReference type="Proteomes" id="UP000198598"/>
    </source>
</evidence>
<feature type="domain" description="FAD-binding" evidence="1">
    <location>
        <begin position="4"/>
        <end position="295"/>
    </location>
</feature>
<evidence type="ECO:0000313" key="2">
    <source>
        <dbReference type="EMBL" id="SFD27253.1"/>
    </source>
</evidence>
<sequence>MTEDADVLIIGGGLAGLTAAIHLAKHHVHVILIEKQAYPHHKVCGEYISNEVLPYLQFLGITVDDLNPSRIHRFLLSTVSGKTIETDLPLGGFGVSRYAFDHFLYKKALALGVTVHQQQVVDIQFANDVFTATTDDGEKYTAPMAIGAYGKRSALDKQLQRKFIQKESPWLGVKMHYQATFPNDLVSLHNFDGGYCGLSQVEDGIVNACYLVSYSSFKKYKNVKLFQANVLYKNPHLRNFLSGATALFDKPLVISQLSFSKKEPVENHILMCGDTAGLIHPLCGNGMAMAIHSAKLASDLLIRYFQREITSRLTVEKQYILSWNNEFKRRLAIGRLLQSVLYYPALTNTLLKSLQLTPRALPLLIEQTHGKPLIIDLDG</sequence>
<dbReference type="SUPFAM" id="SSF51905">
    <property type="entry name" value="FAD/NAD(P)-binding domain"/>
    <property type="match status" value="1"/>
</dbReference>
<dbReference type="PRINTS" id="PR00420">
    <property type="entry name" value="RNGMNOXGNASE"/>
</dbReference>
<dbReference type="EMBL" id="FOLQ01000004">
    <property type="protein sequence ID" value="SFD27253.1"/>
    <property type="molecule type" value="Genomic_DNA"/>
</dbReference>
<dbReference type="InterPro" id="IPR002938">
    <property type="entry name" value="FAD-bd"/>
</dbReference>
<protein>
    <submittedName>
        <fullName evidence="2">Dehydrogenase (Flavoprotein)</fullName>
    </submittedName>
</protein>
<dbReference type="Gene3D" id="3.50.50.60">
    <property type="entry name" value="FAD/NAD(P)-binding domain"/>
    <property type="match status" value="1"/>
</dbReference>
<keyword evidence="3" id="KW-1185">Reference proteome</keyword>
<proteinExistence type="predicted"/>
<dbReference type="AlphaFoldDB" id="A0A1I1R6Q9"/>
<dbReference type="Proteomes" id="UP000198598">
    <property type="component" value="Unassembled WGS sequence"/>
</dbReference>
<evidence type="ECO:0000259" key="1">
    <source>
        <dbReference type="Pfam" id="PF01494"/>
    </source>
</evidence>
<accession>A0A1I1R6Q9</accession>
<dbReference type="RefSeq" id="WP_093826621.1">
    <property type="nucleotide sequence ID" value="NZ_FOLQ01000004.1"/>
</dbReference>
<dbReference type="GO" id="GO:0071949">
    <property type="term" value="F:FAD binding"/>
    <property type="evidence" value="ECO:0007669"/>
    <property type="project" value="InterPro"/>
</dbReference>
<reference evidence="2 3" key="1">
    <citation type="submission" date="2016-10" db="EMBL/GenBank/DDBJ databases">
        <authorList>
            <person name="de Groot N.N."/>
        </authorList>
    </citation>
    <scope>NUCLEOTIDE SEQUENCE [LARGE SCALE GENOMIC DNA]</scope>
    <source>
        <strain evidence="2 3">DSM 26130</strain>
    </source>
</reference>
<dbReference type="PANTHER" id="PTHR42685">
    <property type="entry name" value="GERANYLGERANYL DIPHOSPHATE REDUCTASE"/>
    <property type="match status" value="1"/>
</dbReference>
<dbReference type="Pfam" id="PF01494">
    <property type="entry name" value="FAD_binding_3"/>
    <property type="match status" value="1"/>
</dbReference>
<organism evidence="2 3">
    <name type="scientific">Spirosoma endophyticum</name>
    <dbReference type="NCBI Taxonomy" id="662367"/>
    <lineage>
        <taxon>Bacteria</taxon>
        <taxon>Pseudomonadati</taxon>
        <taxon>Bacteroidota</taxon>
        <taxon>Cytophagia</taxon>
        <taxon>Cytophagales</taxon>
        <taxon>Cytophagaceae</taxon>
        <taxon>Spirosoma</taxon>
    </lineage>
</organism>
<gene>
    <name evidence="2" type="ORF">SAMN05216167_104177</name>
</gene>
<dbReference type="STRING" id="662367.SAMN05216167_104177"/>
<dbReference type="InterPro" id="IPR050407">
    <property type="entry name" value="Geranylgeranyl_reductase"/>
</dbReference>
<dbReference type="OrthoDB" id="1142316at2"/>
<dbReference type="InterPro" id="IPR036188">
    <property type="entry name" value="FAD/NAD-bd_sf"/>
</dbReference>
<name>A0A1I1R6Q9_9BACT</name>
<dbReference type="PANTHER" id="PTHR42685:SF22">
    <property type="entry name" value="CONDITIONED MEDIUM FACTOR RECEPTOR 1"/>
    <property type="match status" value="1"/>
</dbReference>